<dbReference type="Proteomes" id="UP000053001">
    <property type="component" value="Unassembled WGS sequence"/>
</dbReference>
<evidence type="ECO:0000313" key="2">
    <source>
        <dbReference type="Proteomes" id="UP000053001"/>
    </source>
</evidence>
<keyword evidence="2" id="KW-1185">Reference proteome</keyword>
<dbReference type="EMBL" id="KK670232">
    <property type="protein sequence ID" value="KFQ04383.1"/>
    <property type="molecule type" value="Genomic_DNA"/>
</dbReference>
<feature type="non-terminal residue" evidence="1">
    <location>
        <position position="1"/>
    </location>
</feature>
<accession>A0A091PAX1</accession>
<gene>
    <name evidence="1" type="ORF">N330_10229</name>
</gene>
<name>A0A091PAX1_LEPDC</name>
<protein>
    <submittedName>
        <fullName evidence="1">Uncharacterized protein</fullName>
    </submittedName>
</protein>
<sequence>LSPPGMGQQKIPKSAVLVRDTPGLSDCSLMTLHMATCLSQLDGASPKHRGDSQKTLLHQTHSALEPSLLPCQGMPRCTLDAHQHNRPRGGEWSCGVDGYVGHLGLQQGKERLQDHLEIFRYPQALGLGKGVTMLASSCGPGVPGKAPHPSGEER</sequence>
<reference evidence="1 2" key="1">
    <citation type="submission" date="2014-04" db="EMBL/GenBank/DDBJ databases">
        <title>Genome evolution of avian class.</title>
        <authorList>
            <person name="Zhang G."/>
            <person name="Li C."/>
        </authorList>
    </citation>
    <scope>NUCLEOTIDE SEQUENCE [LARGE SCALE GENOMIC DNA]</scope>
    <source>
        <strain evidence="1">BGI_N330</strain>
    </source>
</reference>
<proteinExistence type="predicted"/>
<dbReference type="PhylomeDB" id="A0A091PAX1"/>
<evidence type="ECO:0000313" key="1">
    <source>
        <dbReference type="EMBL" id="KFQ04383.1"/>
    </source>
</evidence>
<feature type="non-terminal residue" evidence="1">
    <location>
        <position position="154"/>
    </location>
</feature>
<organism evidence="1 2">
    <name type="scientific">Leptosomus discolor</name>
    <name type="common">Madagascar cuckoo roller</name>
    <name type="synonym">Cuculus discolor</name>
    <dbReference type="NCBI Taxonomy" id="188344"/>
    <lineage>
        <taxon>Eukaryota</taxon>
        <taxon>Metazoa</taxon>
        <taxon>Chordata</taxon>
        <taxon>Craniata</taxon>
        <taxon>Vertebrata</taxon>
        <taxon>Euteleostomi</taxon>
        <taxon>Archelosauria</taxon>
        <taxon>Archosauria</taxon>
        <taxon>Dinosauria</taxon>
        <taxon>Saurischia</taxon>
        <taxon>Theropoda</taxon>
        <taxon>Coelurosauria</taxon>
        <taxon>Aves</taxon>
        <taxon>Neognathae</taxon>
        <taxon>Neoaves</taxon>
        <taxon>Telluraves</taxon>
        <taxon>Coraciimorphae</taxon>
        <taxon>Coraciiformes</taxon>
        <taxon>Leptosomidae</taxon>
        <taxon>Leptosomus</taxon>
    </lineage>
</organism>
<dbReference type="AlphaFoldDB" id="A0A091PAX1"/>